<organism evidence="2 3">
    <name type="scientific">Symbiochloris irregularis</name>
    <dbReference type="NCBI Taxonomy" id="706552"/>
    <lineage>
        <taxon>Eukaryota</taxon>
        <taxon>Viridiplantae</taxon>
        <taxon>Chlorophyta</taxon>
        <taxon>core chlorophytes</taxon>
        <taxon>Trebouxiophyceae</taxon>
        <taxon>Trebouxiales</taxon>
        <taxon>Trebouxiaceae</taxon>
        <taxon>Symbiochloris</taxon>
    </lineage>
</organism>
<name>A0AAW1PJH9_9CHLO</name>
<dbReference type="Proteomes" id="UP001465755">
    <property type="component" value="Unassembled WGS sequence"/>
</dbReference>
<dbReference type="Gene3D" id="3.30.710.10">
    <property type="entry name" value="Potassium Channel Kv1.1, Chain A"/>
    <property type="match status" value="1"/>
</dbReference>
<sequence length="239" mass="26187">MAGPTRASDRDKSKKRKSAPTDVSAATEEPRQQALRSITFAHLDTFQPEQQTWLQNSADVQLDTNTGVSIPVHGASLLQWSGVLSDCITGTVPSSLPGLSSSRQCIPVDTSHVLLTVMLRLLYSNLPTDKLQELMDTEELRYLDVMRVAHKYDVKPLLDSMETLAIRTICSADKGYIAKAQEAIFWVGIAHELNLDMLTTCCEDVLLKSPKIVAGLTGVDEIPASLLLRLLRKSVGVEA</sequence>
<dbReference type="InterPro" id="IPR011333">
    <property type="entry name" value="SKP1/BTB/POZ_sf"/>
</dbReference>
<keyword evidence="3" id="KW-1185">Reference proteome</keyword>
<dbReference type="AlphaFoldDB" id="A0AAW1PJH9"/>
<reference evidence="2 3" key="1">
    <citation type="journal article" date="2024" name="Nat. Commun.">
        <title>Phylogenomics reveals the evolutionary origins of lichenization in chlorophyte algae.</title>
        <authorList>
            <person name="Puginier C."/>
            <person name="Libourel C."/>
            <person name="Otte J."/>
            <person name="Skaloud P."/>
            <person name="Haon M."/>
            <person name="Grisel S."/>
            <person name="Petersen M."/>
            <person name="Berrin J.G."/>
            <person name="Delaux P.M."/>
            <person name="Dal Grande F."/>
            <person name="Keller J."/>
        </authorList>
    </citation>
    <scope>NUCLEOTIDE SEQUENCE [LARGE SCALE GENOMIC DNA]</scope>
    <source>
        <strain evidence="2 3">SAG 2036</strain>
    </source>
</reference>
<evidence type="ECO:0000313" key="2">
    <source>
        <dbReference type="EMBL" id="KAK9809616.1"/>
    </source>
</evidence>
<feature type="region of interest" description="Disordered" evidence="1">
    <location>
        <begin position="1"/>
        <end position="32"/>
    </location>
</feature>
<gene>
    <name evidence="2" type="ORF">WJX73_007632</name>
</gene>
<evidence type="ECO:0000313" key="3">
    <source>
        <dbReference type="Proteomes" id="UP001465755"/>
    </source>
</evidence>
<protein>
    <recommendedName>
        <fullName evidence="4">BTB domain-containing protein</fullName>
    </recommendedName>
</protein>
<evidence type="ECO:0000256" key="1">
    <source>
        <dbReference type="SAM" id="MobiDB-lite"/>
    </source>
</evidence>
<evidence type="ECO:0008006" key="4">
    <source>
        <dbReference type="Google" id="ProtNLM"/>
    </source>
</evidence>
<accession>A0AAW1PJH9</accession>
<dbReference type="EMBL" id="JALJOQ010000018">
    <property type="protein sequence ID" value="KAK9809616.1"/>
    <property type="molecule type" value="Genomic_DNA"/>
</dbReference>
<comment type="caution">
    <text evidence="2">The sequence shown here is derived from an EMBL/GenBank/DDBJ whole genome shotgun (WGS) entry which is preliminary data.</text>
</comment>
<proteinExistence type="predicted"/>